<organism evidence="1 2">
    <name type="scientific">Aspergillus sclerotialis</name>
    <dbReference type="NCBI Taxonomy" id="2070753"/>
    <lineage>
        <taxon>Eukaryota</taxon>
        <taxon>Fungi</taxon>
        <taxon>Dikarya</taxon>
        <taxon>Ascomycota</taxon>
        <taxon>Pezizomycotina</taxon>
        <taxon>Eurotiomycetes</taxon>
        <taxon>Eurotiomycetidae</taxon>
        <taxon>Eurotiales</taxon>
        <taxon>Aspergillaceae</taxon>
        <taxon>Aspergillus</taxon>
        <taxon>Aspergillus subgen. Polypaecilum</taxon>
    </lineage>
</organism>
<dbReference type="Proteomes" id="UP000266188">
    <property type="component" value="Unassembled WGS sequence"/>
</dbReference>
<name>A0A3A2ZLW2_9EURO</name>
<reference evidence="2" key="1">
    <citation type="submission" date="2017-02" db="EMBL/GenBank/DDBJ databases">
        <authorList>
            <person name="Tafer H."/>
            <person name="Lopandic K."/>
        </authorList>
    </citation>
    <scope>NUCLEOTIDE SEQUENCE [LARGE SCALE GENOMIC DNA]</scope>
    <source>
        <strain evidence="2">CBS 366.77</strain>
    </source>
</reference>
<feature type="non-terminal residue" evidence="1">
    <location>
        <position position="1"/>
    </location>
</feature>
<accession>A0A3A2ZLW2</accession>
<protein>
    <submittedName>
        <fullName evidence="1">Uncharacterized protein</fullName>
    </submittedName>
</protein>
<gene>
    <name evidence="1" type="ORF">PHISCL_07325</name>
</gene>
<evidence type="ECO:0000313" key="1">
    <source>
        <dbReference type="EMBL" id="RJE20344.1"/>
    </source>
</evidence>
<evidence type="ECO:0000313" key="2">
    <source>
        <dbReference type="Proteomes" id="UP000266188"/>
    </source>
</evidence>
<comment type="caution">
    <text evidence="1">The sequence shown here is derived from an EMBL/GenBank/DDBJ whole genome shotgun (WGS) entry which is preliminary data.</text>
</comment>
<sequence length="72" mass="7816">QEGMWEPVLVAKFVEIANLEERSATVSFSAVEEGELPTVGCDDILEESALAMLLSLLRKILVLGGLCTPHFV</sequence>
<proteinExistence type="predicted"/>
<dbReference type="AlphaFoldDB" id="A0A3A2ZLW2"/>
<keyword evidence="2" id="KW-1185">Reference proteome</keyword>
<dbReference type="EMBL" id="MVGC01000316">
    <property type="protein sequence ID" value="RJE20344.1"/>
    <property type="molecule type" value="Genomic_DNA"/>
</dbReference>